<name>A0A8X7TXD8_BRACI</name>
<evidence type="ECO:0000313" key="2">
    <source>
        <dbReference type="Proteomes" id="UP000886595"/>
    </source>
</evidence>
<accession>A0A8X7TXD8</accession>
<sequence>MGVAEIEAVYASNGFGMREVDETHVKFRIKWSGEDAALGEGEDVGDEDYDYNLWHDFVG</sequence>
<dbReference type="Proteomes" id="UP000886595">
    <property type="component" value="Unassembled WGS sequence"/>
</dbReference>
<organism evidence="1 2">
    <name type="scientific">Brassica carinata</name>
    <name type="common">Ethiopian mustard</name>
    <name type="synonym">Abyssinian cabbage</name>
    <dbReference type="NCBI Taxonomy" id="52824"/>
    <lineage>
        <taxon>Eukaryota</taxon>
        <taxon>Viridiplantae</taxon>
        <taxon>Streptophyta</taxon>
        <taxon>Embryophyta</taxon>
        <taxon>Tracheophyta</taxon>
        <taxon>Spermatophyta</taxon>
        <taxon>Magnoliopsida</taxon>
        <taxon>eudicotyledons</taxon>
        <taxon>Gunneridae</taxon>
        <taxon>Pentapetalae</taxon>
        <taxon>rosids</taxon>
        <taxon>malvids</taxon>
        <taxon>Brassicales</taxon>
        <taxon>Brassicaceae</taxon>
        <taxon>Brassiceae</taxon>
        <taxon>Brassica</taxon>
    </lineage>
</organism>
<proteinExistence type="predicted"/>
<evidence type="ECO:0000313" key="1">
    <source>
        <dbReference type="EMBL" id="KAG2257026.1"/>
    </source>
</evidence>
<keyword evidence="2" id="KW-1185">Reference proteome</keyword>
<gene>
    <name evidence="1" type="ORF">Bca52824_076320</name>
</gene>
<protein>
    <submittedName>
        <fullName evidence="1">Uncharacterized protein</fullName>
    </submittedName>
</protein>
<reference evidence="1 2" key="1">
    <citation type="submission" date="2020-02" db="EMBL/GenBank/DDBJ databases">
        <authorList>
            <person name="Ma Q."/>
            <person name="Huang Y."/>
            <person name="Song X."/>
            <person name="Pei D."/>
        </authorList>
    </citation>
    <scope>NUCLEOTIDE SEQUENCE [LARGE SCALE GENOMIC DNA]</scope>
    <source>
        <strain evidence="1">Sxm20200214</strain>
        <tissue evidence="1">Leaf</tissue>
    </source>
</reference>
<dbReference type="AlphaFoldDB" id="A0A8X7TXD8"/>
<dbReference type="EMBL" id="JAAMPC010000015">
    <property type="protein sequence ID" value="KAG2257026.1"/>
    <property type="molecule type" value="Genomic_DNA"/>
</dbReference>
<comment type="caution">
    <text evidence="1">The sequence shown here is derived from an EMBL/GenBank/DDBJ whole genome shotgun (WGS) entry which is preliminary data.</text>
</comment>